<dbReference type="Pfam" id="PF00359">
    <property type="entry name" value="PTS_EIIA_2"/>
    <property type="match status" value="1"/>
</dbReference>
<dbReference type="PROSITE" id="PS51094">
    <property type="entry name" value="PTS_EIIA_TYPE_2"/>
    <property type="match status" value="1"/>
</dbReference>
<evidence type="ECO:0000259" key="5">
    <source>
        <dbReference type="PROSITE" id="PS51094"/>
    </source>
</evidence>
<organism evidence="7 8">
    <name type="scientific">Neobacillus rhizosphaerae</name>
    <dbReference type="NCBI Taxonomy" id="2880965"/>
    <lineage>
        <taxon>Bacteria</taxon>
        <taxon>Bacillati</taxon>
        <taxon>Bacillota</taxon>
        <taxon>Bacilli</taxon>
        <taxon>Bacillales</taxon>
        <taxon>Bacillaceae</taxon>
        <taxon>Neobacillus</taxon>
    </lineage>
</organism>
<feature type="domain" description="PTS EIIA type-2" evidence="5">
    <location>
        <begin position="506"/>
        <end position="647"/>
    </location>
</feature>
<evidence type="ECO:0000259" key="6">
    <source>
        <dbReference type="PROSITE" id="PS51372"/>
    </source>
</evidence>
<dbReference type="PANTHER" id="PTHR30185">
    <property type="entry name" value="CRYPTIC BETA-GLUCOSIDE BGL OPERON ANTITERMINATOR"/>
    <property type="match status" value="1"/>
</dbReference>
<protein>
    <submittedName>
        <fullName evidence="7">LicABCH operon regulator</fullName>
    </submittedName>
</protein>
<dbReference type="Gene3D" id="3.40.930.10">
    <property type="entry name" value="Mannitol-specific EII, Chain A"/>
    <property type="match status" value="1"/>
</dbReference>
<dbReference type="InterPro" id="IPR007737">
    <property type="entry name" value="Mga_HTH"/>
</dbReference>
<keyword evidence="8" id="KW-1185">Reference proteome</keyword>
<sequence length="655" mass="76265">MCSLFYYIRTDLMSKTDMLLDCLKRHSSKDFISAKTLADLLGVTDRTIRHYVKSINDEQPNLIESSRVGYRLRDHTTKVVKHLENANHIDNRRFYILRRLIKSSDRGLDLFDLADTLYISDATIRADMNYLNRLVTKNGLQIIQQNNRYVLTGDEKSRRKVMIDLIDFSKPTKTSIDEEVQKLLGDVSLQELMKLSKNSFEKYSVHPNTYFFKNFIVHLAIAIDRVTDNEQLEQSSFLINNRNTTSFKIVNDITDKLNKIYNTQFSQADKDELAFLFYGQIKDDEKSLDDYTNNKVSQALEHAIQEIGEVYLLDFSDDQFKTRLLIHVQNLYNRLMQNKYTRNLSVLNIRIKHPIIFDIAVYLASVLSNDLNVEINDDEIAFIALHIGSFLNSQQDENNKIKTVIITPTYHQQQTEIEQYIQKHFDDDLEIEGTFEDISDLNPLTSSELVITTQNVEHFGNGFATANAEIVSIHEFMTKRDTALIRRAIEKIKHNKYLNFLREKMPELVREKFFFNISDDSPKEQIMKTIADVFQQNGYVDDDYLKKLNEREKVSSTAFPSGVAIPHTMKFEAKKTGLMILKPVTQIDWDSIKVKLIIGIAVNKEDSQMFNMIFPRIIELIAEPYNINYLVGADTRHELIHRLIELMAKDNYFSE</sequence>
<gene>
    <name evidence="7" type="primary">licR_3</name>
    <name evidence="7" type="ORF">BACCIP111895_03976</name>
</gene>
<evidence type="ECO:0000313" key="8">
    <source>
        <dbReference type="Proteomes" id="UP000838308"/>
    </source>
</evidence>
<keyword evidence="2" id="KW-0805">Transcription regulation</keyword>
<dbReference type="CDD" id="cd00211">
    <property type="entry name" value="PTS_IIA_fru"/>
    <property type="match status" value="1"/>
</dbReference>
<dbReference type="Pfam" id="PF08279">
    <property type="entry name" value="HTH_11"/>
    <property type="match status" value="1"/>
</dbReference>
<dbReference type="InterPro" id="IPR050661">
    <property type="entry name" value="BglG_antiterminators"/>
</dbReference>
<reference evidence="7" key="1">
    <citation type="submission" date="2022-04" db="EMBL/GenBank/DDBJ databases">
        <authorList>
            <person name="Criscuolo A."/>
        </authorList>
    </citation>
    <scope>NUCLEOTIDE SEQUENCE</scope>
    <source>
        <strain evidence="7">CIP111895</strain>
    </source>
</reference>
<evidence type="ECO:0000256" key="2">
    <source>
        <dbReference type="ARBA" id="ARBA00023015"/>
    </source>
</evidence>
<dbReference type="InterPro" id="IPR013196">
    <property type="entry name" value="HTH_11"/>
</dbReference>
<keyword evidence="1" id="KW-0677">Repeat</keyword>
<dbReference type="EMBL" id="CALBWS010000032">
    <property type="protein sequence ID" value="CAH2716788.1"/>
    <property type="molecule type" value="Genomic_DNA"/>
</dbReference>
<dbReference type="InterPro" id="IPR016152">
    <property type="entry name" value="PTrfase/Anion_transptr"/>
</dbReference>
<dbReference type="Pfam" id="PF00874">
    <property type="entry name" value="PRD"/>
    <property type="match status" value="2"/>
</dbReference>
<keyword evidence="4" id="KW-0804">Transcription</keyword>
<evidence type="ECO:0000313" key="7">
    <source>
        <dbReference type="EMBL" id="CAH2716788.1"/>
    </source>
</evidence>
<dbReference type="Proteomes" id="UP000838308">
    <property type="component" value="Unassembled WGS sequence"/>
</dbReference>
<feature type="domain" description="PRD" evidence="6">
    <location>
        <begin position="291"/>
        <end position="397"/>
    </location>
</feature>
<dbReference type="PROSITE" id="PS51372">
    <property type="entry name" value="PRD_2"/>
    <property type="match status" value="2"/>
</dbReference>
<dbReference type="InterPro" id="IPR011608">
    <property type="entry name" value="PRD"/>
</dbReference>
<dbReference type="Pfam" id="PF05043">
    <property type="entry name" value="Mga"/>
    <property type="match status" value="1"/>
</dbReference>
<evidence type="ECO:0000256" key="4">
    <source>
        <dbReference type="ARBA" id="ARBA00023163"/>
    </source>
</evidence>
<dbReference type="PANTHER" id="PTHR30185:SF12">
    <property type="entry name" value="TRANSCRIPTIONAL REGULATOR MANR"/>
    <property type="match status" value="1"/>
</dbReference>
<dbReference type="Gene3D" id="1.10.1790.10">
    <property type="entry name" value="PRD domain"/>
    <property type="match status" value="2"/>
</dbReference>
<comment type="caution">
    <text evidence="7">The sequence shown here is derived from an EMBL/GenBank/DDBJ whole genome shotgun (WGS) entry which is preliminary data.</text>
</comment>
<dbReference type="InterPro" id="IPR036388">
    <property type="entry name" value="WH-like_DNA-bd_sf"/>
</dbReference>
<proteinExistence type="predicted"/>
<keyword evidence="3" id="KW-0010">Activator</keyword>
<dbReference type="InterPro" id="IPR036634">
    <property type="entry name" value="PRD_sf"/>
</dbReference>
<evidence type="ECO:0000256" key="3">
    <source>
        <dbReference type="ARBA" id="ARBA00023159"/>
    </source>
</evidence>
<dbReference type="InterPro" id="IPR002178">
    <property type="entry name" value="PTS_EIIA_type-2_dom"/>
</dbReference>
<dbReference type="SUPFAM" id="SSF63520">
    <property type="entry name" value="PTS-regulatory domain, PRD"/>
    <property type="match status" value="2"/>
</dbReference>
<evidence type="ECO:0000256" key="1">
    <source>
        <dbReference type="ARBA" id="ARBA00022737"/>
    </source>
</evidence>
<accession>A0ABM9EX26</accession>
<name>A0ABM9EX26_9BACI</name>
<dbReference type="SUPFAM" id="SSF55804">
    <property type="entry name" value="Phoshotransferase/anion transport protein"/>
    <property type="match status" value="1"/>
</dbReference>
<feature type="domain" description="PRD" evidence="6">
    <location>
        <begin position="179"/>
        <end position="287"/>
    </location>
</feature>
<dbReference type="Gene3D" id="1.10.10.10">
    <property type="entry name" value="Winged helix-like DNA-binding domain superfamily/Winged helix DNA-binding domain"/>
    <property type="match status" value="2"/>
</dbReference>